<dbReference type="Proteomes" id="UP001162541">
    <property type="component" value="Chromosome 6"/>
</dbReference>
<evidence type="ECO:0000256" key="5">
    <source>
        <dbReference type="SAM" id="MobiDB-lite"/>
    </source>
</evidence>
<evidence type="ECO:0000313" key="9">
    <source>
        <dbReference type="EMBL" id="OAE23364.1"/>
    </source>
</evidence>
<evidence type="ECO:0000256" key="3">
    <source>
        <dbReference type="ARBA" id="ARBA00023163"/>
    </source>
</evidence>
<feature type="compositionally biased region" description="Basic residues" evidence="5">
    <location>
        <begin position="149"/>
        <end position="166"/>
    </location>
</feature>
<gene>
    <name evidence="9" type="ORF">AXG93_1660s1230</name>
    <name evidence="8" type="ORF">Mp_6g20210</name>
</gene>
<feature type="region of interest" description="Disordered" evidence="5">
    <location>
        <begin position="83"/>
        <end position="104"/>
    </location>
</feature>
<dbReference type="GO" id="GO:0005634">
    <property type="term" value="C:nucleus"/>
    <property type="evidence" value="ECO:0007669"/>
    <property type="project" value="UniProtKB-SubCell"/>
</dbReference>
<dbReference type="EMBL" id="LVLJ01002842">
    <property type="protein sequence ID" value="OAE23364.1"/>
    <property type="molecule type" value="Genomic_DNA"/>
</dbReference>
<evidence type="ECO:0000256" key="1">
    <source>
        <dbReference type="ARBA" id="ARBA00004123"/>
    </source>
</evidence>
<feature type="domain" description="DUF7650" evidence="6">
    <location>
        <begin position="435"/>
        <end position="502"/>
    </location>
</feature>
<feature type="region of interest" description="Disordered" evidence="5">
    <location>
        <begin position="957"/>
        <end position="983"/>
    </location>
</feature>
<evidence type="ECO:0000313" key="11">
    <source>
        <dbReference type="Proteomes" id="UP001162541"/>
    </source>
</evidence>
<feature type="region of interest" description="Disordered" evidence="5">
    <location>
        <begin position="133"/>
        <end position="166"/>
    </location>
</feature>
<evidence type="ECO:0000259" key="7">
    <source>
        <dbReference type="Pfam" id="PF25826"/>
    </source>
</evidence>
<dbReference type="InterPro" id="IPR056067">
    <property type="entry name" value="DUF7650"/>
</dbReference>
<dbReference type="PANTHER" id="PTHR13859">
    <property type="entry name" value="ATROPHIN-RELATED"/>
    <property type="match status" value="1"/>
</dbReference>
<dbReference type="GO" id="GO:0003714">
    <property type="term" value="F:transcription corepressor activity"/>
    <property type="evidence" value="ECO:0007669"/>
    <property type="project" value="TreeGrafter"/>
</dbReference>
<reference evidence="11" key="3">
    <citation type="journal article" date="2020" name="Curr. Biol.">
        <title>Chromatin organization in early land plants reveals an ancestral association between H3K27me3, transposons, and constitutive heterochromatin.</title>
        <authorList>
            <person name="Montgomery S.A."/>
            <person name="Tanizawa Y."/>
            <person name="Galik B."/>
            <person name="Wang N."/>
            <person name="Ito T."/>
            <person name="Mochizuki T."/>
            <person name="Akimcheva S."/>
            <person name="Bowman J.L."/>
            <person name="Cognat V."/>
            <person name="Marechal-Drouard L."/>
            <person name="Ekker H."/>
            <person name="Hong S.F."/>
            <person name="Kohchi T."/>
            <person name="Lin S.S."/>
            <person name="Liu L.D."/>
            <person name="Nakamura Y."/>
            <person name="Valeeva L.R."/>
            <person name="Shakirov E.V."/>
            <person name="Shippen D.E."/>
            <person name="Wei W.L."/>
            <person name="Yagura M."/>
            <person name="Yamaoka S."/>
            <person name="Yamato K.T."/>
            <person name="Liu C."/>
            <person name="Berger F."/>
        </authorList>
    </citation>
    <scope>NUCLEOTIDE SEQUENCE [LARGE SCALE GENOMIC DNA]</scope>
    <source>
        <strain evidence="11">Tak-1</strain>
    </source>
</reference>
<keyword evidence="2" id="KW-0805">Transcription regulation</keyword>
<dbReference type="Pfam" id="PF24662">
    <property type="entry name" value="DUF7650"/>
    <property type="match status" value="1"/>
</dbReference>
<reference evidence="9 10" key="1">
    <citation type="submission" date="2016-03" db="EMBL/GenBank/DDBJ databases">
        <title>Mechanisms controlling the formation of the plant cell surface in tip-growing cells are functionally conserved among land plants.</title>
        <authorList>
            <person name="Honkanen S."/>
            <person name="Jones V.A."/>
            <person name="Morieri G."/>
            <person name="Champion C."/>
            <person name="Hetherington A.J."/>
            <person name="Kelly S."/>
            <person name="Saint-Marcoux D."/>
            <person name="Proust H."/>
            <person name="Prescott H."/>
            <person name="Dolan L."/>
        </authorList>
    </citation>
    <scope>NUCLEOTIDE SEQUENCE [LARGE SCALE GENOMIC DNA]</scope>
    <source>
        <strain evidence="10">cv. Tak-1 and cv. Tak-2</strain>
        <tissue evidence="9">Whole gametophyte</tissue>
    </source>
</reference>
<reference evidence="8" key="2">
    <citation type="journal article" date="2019" name="Curr. Biol.">
        <title>Chromatin organization in early land plants reveals an ancestral association between H3K27me3, transposons, and constitutive heterochromatin.</title>
        <authorList>
            <person name="Montgomery S.A."/>
            <person name="Tanizawa Y."/>
            <person name="Galik B."/>
            <person name="Wang N."/>
            <person name="Ito T."/>
            <person name="Mochizuki T."/>
            <person name="Akimcheva S."/>
            <person name="Bowman J."/>
            <person name="Cognat V."/>
            <person name="Drouard L."/>
            <person name="Ekker H."/>
            <person name="Houng S."/>
            <person name="Kohchi T."/>
            <person name="Lin S."/>
            <person name="Liu L.D."/>
            <person name="Nakamura Y."/>
            <person name="Valeeva L.R."/>
            <person name="Shakirov E.V."/>
            <person name="Shippen D.E."/>
            <person name="Wei W."/>
            <person name="Yagura M."/>
            <person name="Yamaoka S."/>
            <person name="Yamato K.T."/>
            <person name="Liu C."/>
            <person name="Berger F."/>
        </authorList>
    </citation>
    <scope>NUCLEOTIDE SEQUENCE [LARGE SCALE GENOMIC DNA]</scope>
    <source>
        <strain evidence="8">Tak-1</strain>
    </source>
</reference>
<sequence length="1362" mass="151921">METSVPKNRAKAKLGNKYQAEIPSCKSSSRIRACDYNTRGHLFANGLEVPVTRIAVDSQSASKNRNLHTNQASCSFMSAVNSSRSADTQEPHVSNTTTMDIHGRGDNGKDVNSCASSSREAFTWNRDCATTEDGCQGADEEEGQAVSIHPKKRKKKRSCKRNSWQPKRRVTKKARLEINSAHCLEDEEVEEDSDCNRDFVPGSRPESWGNKEVSSFKLAIFLFGRSFSDISKFIGTKRVSDVSHYYYSKFYGKSAWGRYKAAKDIKSKVAVRGEAILEGSRQAEFLRRLKALVSDDAYRDILMATNTFNAPLPETHIPSDKYVRRKQEKWKTYVFKLKDLIGLELFERCVGIGGPLDGHSSKRDLTAGSYPLNHGMLPRQVKEKQSARGVGKSHQTLPVSTGNENHCPLRSEDSMQSTLSVGENWLRRSTSSSEDVAQHFWEQVWPVLKNAGWKIEERKVSIKSLERMLFVRPGVERIHKDDKGISHFDNLNDVLEAVKDDPILSQFAEENMDGSEALDQEEEVRRGWSEDEDMFTTLDGKRTIVPIANASVKPRVVEDSSESSSVDIDLNRTLSAVNSKPQVQSAIECEQQVERPKEALSHTEKKSRFPLGGIDLNLLPADNECISDTGAEPQVFDRLEYLDYSSGLKEEEPVSVLVDSVHAETELTLSIGNFFGGQFSAPCPSRLSQDCIDQPSVQLRSTEEDYDRSWSPASSQLGRLINSTPIQLPSRKRPLSFQGCDTGGDWFDNGKELVSLPKKRAITLEMIPRGLGELPITTYLIRLSDAALAQFSSRLSSPNAAVPRRWSFPKSHIEMGFSLDAFRSFIQDTALLVNSSGRARGDFPRKAFPKALQDAGSSGSTHRTNMAIVPGFHQPRCKEAEDCTIEEEEEAGFADSQRHVSASEVVEDGDVDNADSKMKIQQSVSFQSNFSHLLMGSSEGELQTEIPDPAPYVVSSQRKRSSLVTGSRPPKCRVVDGDTVTTAEQERIPEPKLGQREGSPGCTAKPQCQIKAIRCHFRDPSDQPTLHKERSKRVPRTYSSWVKPKVWSRGDVGDFSSVSESLNSCLTTDSFPIHGRNEEEAPQGAQLRVKHEDSDRLSPGSIRSCGTADQDEEILSEGYEEEKPFRTECKTSREMYSPSAAGDYHESSLYKKPGKISCDTSAAWRRGSQNVYLGVDSDNKRSSDELDISEGCADSTGKRIKVSGSDMYSADLGVGEECGSKRRHKRSPQKNQIKNIYCKRFLIMLHMDSTEEELPMQNRSSQGPFSIHLPHMREAKQKKLRIRRPSLPCRTKETITAASPKRPAGSANVPGENEVVIPPVSWPQQDGRFSLRRSLSQDFSNRSGRQCTKRGGGRWQHCCPGC</sequence>
<feature type="domain" description="DUF7952" evidence="7">
    <location>
        <begin position="208"/>
        <end position="353"/>
    </location>
</feature>
<evidence type="ECO:0000313" key="10">
    <source>
        <dbReference type="Proteomes" id="UP000077202"/>
    </source>
</evidence>
<evidence type="ECO:0000256" key="2">
    <source>
        <dbReference type="ARBA" id="ARBA00023015"/>
    </source>
</evidence>
<accession>A0A176VR34</accession>
<feature type="compositionally biased region" description="Polar residues" evidence="5">
    <location>
        <begin position="83"/>
        <end position="99"/>
    </location>
</feature>
<evidence type="ECO:0000256" key="4">
    <source>
        <dbReference type="ARBA" id="ARBA00023242"/>
    </source>
</evidence>
<keyword evidence="3" id="KW-0804">Transcription</keyword>
<dbReference type="Pfam" id="PF25826">
    <property type="entry name" value="DUF7952"/>
    <property type="match status" value="1"/>
</dbReference>
<feature type="compositionally biased region" description="Polar residues" evidence="5">
    <location>
        <begin position="393"/>
        <end position="404"/>
    </location>
</feature>
<feature type="region of interest" description="Disordered" evidence="5">
    <location>
        <begin position="389"/>
        <end position="411"/>
    </location>
</feature>
<keyword evidence="4" id="KW-0539">Nucleus</keyword>
<organism evidence="9 10">
    <name type="scientific">Marchantia polymorpha subsp. ruderalis</name>
    <dbReference type="NCBI Taxonomy" id="1480154"/>
    <lineage>
        <taxon>Eukaryota</taxon>
        <taxon>Viridiplantae</taxon>
        <taxon>Streptophyta</taxon>
        <taxon>Embryophyta</taxon>
        <taxon>Marchantiophyta</taxon>
        <taxon>Marchantiopsida</taxon>
        <taxon>Marchantiidae</taxon>
        <taxon>Marchantiales</taxon>
        <taxon>Marchantiaceae</taxon>
        <taxon>Marchantia</taxon>
    </lineage>
</organism>
<feature type="region of interest" description="Disordered" evidence="5">
    <location>
        <begin position="1072"/>
        <end position="1109"/>
    </location>
</feature>
<dbReference type="Gene3D" id="1.10.10.60">
    <property type="entry name" value="Homeodomain-like"/>
    <property type="match status" value="1"/>
</dbReference>
<dbReference type="InterPro" id="IPR009057">
    <property type="entry name" value="Homeodomain-like_sf"/>
</dbReference>
<evidence type="ECO:0008006" key="12">
    <source>
        <dbReference type="Google" id="ProtNLM"/>
    </source>
</evidence>
<proteinExistence type="predicted"/>
<dbReference type="SUPFAM" id="SSF46689">
    <property type="entry name" value="Homeodomain-like"/>
    <property type="match status" value="1"/>
</dbReference>
<comment type="subcellular location">
    <subcellularLocation>
        <location evidence="1">Nucleus</location>
    </subcellularLocation>
</comment>
<protein>
    <recommendedName>
        <fullName evidence="12">SANT domain-containing protein</fullName>
    </recommendedName>
</protein>
<keyword evidence="10" id="KW-1185">Reference proteome</keyword>
<evidence type="ECO:0000313" key="8">
    <source>
        <dbReference type="EMBL" id="BBN15519.1"/>
    </source>
</evidence>
<dbReference type="PANTHER" id="PTHR13859:SF11">
    <property type="entry name" value="GRUNGE, ISOFORM J"/>
    <property type="match status" value="1"/>
</dbReference>
<dbReference type="Proteomes" id="UP000077202">
    <property type="component" value="Unassembled WGS sequence"/>
</dbReference>
<evidence type="ECO:0000259" key="6">
    <source>
        <dbReference type="Pfam" id="PF24662"/>
    </source>
</evidence>
<dbReference type="InterPro" id="IPR057712">
    <property type="entry name" value="DUF7952"/>
</dbReference>
<dbReference type="EMBL" id="AP019871">
    <property type="protein sequence ID" value="BBN15519.1"/>
    <property type="molecule type" value="Genomic_DNA"/>
</dbReference>
<name>A0A176VR34_MARPO</name>